<protein>
    <recommendedName>
        <fullName evidence="3">Flavodoxin-like domain-containing protein</fullName>
    </recommendedName>
</protein>
<dbReference type="InterPro" id="IPR029039">
    <property type="entry name" value="Flavoprotein-like_sf"/>
</dbReference>
<sequence>MTTLAYFSRAGMDVVAGQPQRLAVGHTARLADDIATTLGLPAQAIVPQQPYPDDYQATIDRTRREYEQRSWPDVLTPAPLQGDVLLLGFPIWWGGLTPPRGVVATAGVPTAHDDPAVLHARW</sequence>
<dbReference type="OrthoDB" id="9806505at2"/>
<accession>A0A0R2C702</accession>
<dbReference type="AlphaFoldDB" id="A0A0R2C702"/>
<proteinExistence type="predicted"/>
<keyword evidence="2" id="KW-1185">Reference proteome</keyword>
<evidence type="ECO:0000313" key="1">
    <source>
        <dbReference type="EMBL" id="KRM87416.1"/>
    </source>
</evidence>
<gene>
    <name evidence="1" type="ORF">FD19_GL000920</name>
</gene>
<dbReference type="EMBL" id="AYZK01000002">
    <property type="protein sequence ID" value="KRM87416.1"/>
    <property type="molecule type" value="Genomic_DNA"/>
</dbReference>
<organism evidence="1 2">
    <name type="scientific">Lacticaseibacillus thailandensis DSM 22698 = JCM 13996</name>
    <dbReference type="NCBI Taxonomy" id="1423810"/>
    <lineage>
        <taxon>Bacteria</taxon>
        <taxon>Bacillati</taxon>
        <taxon>Bacillota</taxon>
        <taxon>Bacilli</taxon>
        <taxon>Lactobacillales</taxon>
        <taxon>Lactobacillaceae</taxon>
        <taxon>Lacticaseibacillus</taxon>
    </lineage>
</organism>
<dbReference type="Gene3D" id="3.40.50.360">
    <property type="match status" value="1"/>
</dbReference>
<evidence type="ECO:0008006" key="3">
    <source>
        <dbReference type="Google" id="ProtNLM"/>
    </source>
</evidence>
<dbReference type="Proteomes" id="UP000051789">
    <property type="component" value="Unassembled WGS sequence"/>
</dbReference>
<evidence type="ECO:0000313" key="2">
    <source>
        <dbReference type="Proteomes" id="UP000051789"/>
    </source>
</evidence>
<dbReference type="RefSeq" id="WP_054750050.1">
    <property type="nucleotide sequence ID" value="NZ_AYZK01000002.1"/>
</dbReference>
<reference evidence="1 2" key="1">
    <citation type="journal article" date="2015" name="Genome Announc.">
        <title>Expanding the biotechnology potential of lactobacilli through comparative genomics of 213 strains and associated genera.</title>
        <authorList>
            <person name="Sun Z."/>
            <person name="Harris H.M."/>
            <person name="McCann A."/>
            <person name="Guo C."/>
            <person name="Argimon S."/>
            <person name="Zhang W."/>
            <person name="Yang X."/>
            <person name="Jeffery I.B."/>
            <person name="Cooney J.C."/>
            <person name="Kagawa T.F."/>
            <person name="Liu W."/>
            <person name="Song Y."/>
            <person name="Salvetti E."/>
            <person name="Wrobel A."/>
            <person name="Rasinkangas P."/>
            <person name="Parkhill J."/>
            <person name="Rea M.C."/>
            <person name="O'Sullivan O."/>
            <person name="Ritari J."/>
            <person name="Douillard F.P."/>
            <person name="Paul Ross R."/>
            <person name="Yang R."/>
            <person name="Briner A.E."/>
            <person name="Felis G.E."/>
            <person name="de Vos W.M."/>
            <person name="Barrangou R."/>
            <person name="Klaenhammer T.R."/>
            <person name="Caufield P.W."/>
            <person name="Cui Y."/>
            <person name="Zhang H."/>
            <person name="O'Toole P.W."/>
        </authorList>
    </citation>
    <scope>NUCLEOTIDE SEQUENCE [LARGE SCALE GENOMIC DNA]</scope>
    <source>
        <strain evidence="1 2">DSM 22698</strain>
    </source>
</reference>
<dbReference type="STRING" id="1423810.FD19_GL000920"/>
<dbReference type="PATRIC" id="fig|1423810.4.peg.945"/>
<name>A0A0R2C702_9LACO</name>
<comment type="caution">
    <text evidence="1">The sequence shown here is derived from an EMBL/GenBank/DDBJ whole genome shotgun (WGS) entry which is preliminary data.</text>
</comment>